<dbReference type="AlphaFoldDB" id="A0A087A9Y3"/>
<evidence type="ECO:0000313" key="4">
    <source>
        <dbReference type="Proteomes" id="UP000028995"/>
    </source>
</evidence>
<keyword evidence="1" id="KW-0812">Transmembrane</keyword>
<dbReference type="eggNOG" id="ENOG5031V9E">
    <property type="taxonomic scope" value="Bacteria"/>
</dbReference>
<evidence type="ECO:0000256" key="1">
    <source>
        <dbReference type="SAM" id="Phobius"/>
    </source>
</evidence>
<keyword evidence="4" id="KW-1185">Reference proteome</keyword>
<reference evidence="3 4" key="1">
    <citation type="submission" date="2014-03" db="EMBL/GenBank/DDBJ databases">
        <title>Genomics of Bifidobacteria.</title>
        <authorList>
            <person name="Ventura M."/>
            <person name="Milani C."/>
            <person name="Lugli G.A."/>
        </authorList>
    </citation>
    <scope>NUCLEOTIDE SEQUENCE [LARGE SCALE GENOMIC DNA]</scope>
    <source>
        <strain evidence="3 4">LMG 10510</strain>
    </source>
</reference>
<feature type="transmembrane region" description="Helical" evidence="1">
    <location>
        <begin position="144"/>
        <end position="161"/>
    </location>
</feature>
<reference evidence="2 5" key="2">
    <citation type="submission" date="2016-11" db="EMBL/GenBank/DDBJ databases">
        <title>complete genome sequence of Bifidobacterium choerinum strain FMB-1.</title>
        <authorList>
            <person name="Park C.-S."/>
            <person name="Jung D.-H."/>
            <person name="Choi D.-S."/>
        </authorList>
    </citation>
    <scope>NUCLEOTIDE SEQUENCE [LARGE SCALE GENOMIC DNA]</scope>
    <source>
        <strain evidence="2 5">FMB-1</strain>
    </source>
</reference>
<dbReference type="EMBL" id="JGYU01000013">
    <property type="protein sequence ID" value="KFI55583.1"/>
    <property type="molecule type" value="Genomic_DNA"/>
</dbReference>
<feature type="transmembrane region" description="Helical" evidence="1">
    <location>
        <begin position="115"/>
        <end position="137"/>
    </location>
</feature>
<evidence type="ECO:0000313" key="3">
    <source>
        <dbReference type="EMBL" id="KFI55583.1"/>
    </source>
</evidence>
<feature type="transmembrane region" description="Helical" evidence="1">
    <location>
        <begin position="82"/>
        <end position="109"/>
    </location>
</feature>
<sequence>MNTPLDVLSTPLKALQTLLPGTSRREQGLEERLDALDLEVQRLEHEAHWRAVDDDRRITELTRALEEERARRRHPSPATRRADMIVALVMLVLSAGMLIPVMLTLFGVIDPAHAVIRWVTLGLIAFAFAFAVAFAIMRERFPRTFAMTIVFVCAVMMQLCACLL</sequence>
<keyword evidence="1" id="KW-0472">Membrane</keyword>
<organism evidence="3 4">
    <name type="scientific">Bifidobacterium choerinum</name>
    <dbReference type="NCBI Taxonomy" id="35760"/>
    <lineage>
        <taxon>Bacteria</taxon>
        <taxon>Bacillati</taxon>
        <taxon>Actinomycetota</taxon>
        <taxon>Actinomycetes</taxon>
        <taxon>Bifidobacteriales</taxon>
        <taxon>Bifidobacteriaceae</taxon>
        <taxon>Bifidobacterium</taxon>
    </lineage>
</organism>
<dbReference type="KEGG" id="bcho:BcFMB_00390"/>
<dbReference type="RefSeq" id="WP_024540681.1">
    <property type="nucleotide sequence ID" value="NZ_CP018044.1"/>
</dbReference>
<keyword evidence="1" id="KW-1133">Transmembrane helix</keyword>
<evidence type="ECO:0000313" key="5">
    <source>
        <dbReference type="Proteomes" id="UP000229907"/>
    </source>
</evidence>
<accession>A0A087A9Y3</accession>
<gene>
    <name evidence="2" type="ORF">BcFMB_00390</name>
    <name evidence="3" type="ORF">BCHO_1626</name>
</gene>
<name>A0A087A9Y3_9BIFI</name>
<protein>
    <submittedName>
        <fullName evidence="3">Uncharacterized protein</fullName>
    </submittedName>
</protein>
<dbReference type="Proteomes" id="UP000028995">
    <property type="component" value="Unassembled WGS sequence"/>
</dbReference>
<dbReference type="OrthoDB" id="3232719at2"/>
<dbReference type="Proteomes" id="UP000229907">
    <property type="component" value="Chromosome"/>
</dbReference>
<evidence type="ECO:0000313" key="2">
    <source>
        <dbReference type="EMBL" id="ATU19650.1"/>
    </source>
</evidence>
<proteinExistence type="predicted"/>
<dbReference type="EMBL" id="CP018044">
    <property type="protein sequence ID" value="ATU19650.1"/>
    <property type="molecule type" value="Genomic_DNA"/>
</dbReference>